<evidence type="ECO:0000256" key="4">
    <source>
        <dbReference type="ARBA" id="ARBA00023015"/>
    </source>
</evidence>
<dbReference type="PANTHER" id="PTHR28314">
    <property type="entry name" value="MEDIATOR OF RNA POLYMERASE II TRANSCRIPTION SUBUNIT 29"/>
    <property type="match status" value="1"/>
</dbReference>
<evidence type="ECO:0000256" key="7">
    <source>
        <dbReference type="ARBA" id="ARBA00023242"/>
    </source>
</evidence>
<dbReference type="GO" id="GO:0006357">
    <property type="term" value="P:regulation of transcription by RNA polymerase II"/>
    <property type="evidence" value="ECO:0007669"/>
    <property type="project" value="TreeGrafter"/>
</dbReference>
<evidence type="ECO:0000256" key="9">
    <source>
        <dbReference type="ARBA" id="ARBA00031963"/>
    </source>
</evidence>
<dbReference type="OrthoDB" id="6366949at2759"/>
<keyword evidence="6" id="KW-0804">Transcription</keyword>
<dbReference type="InterPro" id="IPR021018">
    <property type="entry name" value="Mediator_Med29_met"/>
</dbReference>
<feature type="compositionally biased region" description="Low complexity" evidence="10">
    <location>
        <begin position="22"/>
        <end position="59"/>
    </location>
</feature>
<evidence type="ECO:0000256" key="10">
    <source>
        <dbReference type="SAM" id="MobiDB-lite"/>
    </source>
</evidence>
<protein>
    <recommendedName>
        <fullName evidence="3">Mediator of RNA polymerase II transcription subunit 29</fullName>
    </recommendedName>
    <alternativeName>
        <fullName evidence="9">Mediator complex subunit 29</fullName>
    </alternativeName>
    <alternativeName>
        <fullName evidence="8">Protein intersex</fullName>
    </alternativeName>
</protein>
<evidence type="ECO:0000313" key="11">
    <source>
        <dbReference type="EMBL" id="CAD7092818.1"/>
    </source>
</evidence>
<keyword evidence="4" id="KW-0805">Transcription regulation</keyword>
<organism evidence="11 12">
    <name type="scientific">Hermetia illucens</name>
    <name type="common">Black soldier fly</name>
    <dbReference type="NCBI Taxonomy" id="343691"/>
    <lineage>
        <taxon>Eukaryota</taxon>
        <taxon>Metazoa</taxon>
        <taxon>Ecdysozoa</taxon>
        <taxon>Arthropoda</taxon>
        <taxon>Hexapoda</taxon>
        <taxon>Insecta</taxon>
        <taxon>Pterygota</taxon>
        <taxon>Neoptera</taxon>
        <taxon>Endopterygota</taxon>
        <taxon>Diptera</taxon>
        <taxon>Brachycera</taxon>
        <taxon>Stratiomyomorpha</taxon>
        <taxon>Stratiomyidae</taxon>
        <taxon>Hermetiinae</taxon>
        <taxon>Hermetia</taxon>
    </lineage>
</organism>
<evidence type="ECO:0000256" key="6">
    <source>
        <dbReference type="ARBA" id="ARBA00023163"/>
    </source>
</evidence>
<comment type="subcellular location">
    <subcellularLocation>
        <location evidence="1">Nucleus</location>
    </subcellularLocation>
</comment>
<dbReference type="FunCoup" id="A0A7R8V527">
    <property type="interactions" value="980"/>
</dbReference>
<keyword evidence="5" id="KW-0010">Activator</keyword>
<sequence>MNIHGVPQPIMGPGGMPNVGVSPGMMQQSSPQQAPQMQTVMNQQQMPQQQQQQPQPQQQAEKMDNISKIKSLVGPLRESFYATFKSAAVVLQQSNLSDDLKKINNTPTARYDKHLEEFYSICDQIELHLKTAVQCIQQLSSAQHYLPQPVASSRMEPYPQPENANAPISYPQYLATVRSHISSAKEIHDTLISAAQNISQTD</sequence>
<name>A0A7R8V527_HERIL</name>
<evidence type="ECO:0000256" key="2">
    <source>
        <dbReference type="ARBA" id="ARBA00009851"/>
    </source>
</evidence>
<dbReference type="GO" id="GO:0003712">
    <property type="term" value="F:transcription coregulator activity"/>
    <property type="evidence" value="ECO:0007669"/>
    <property type="project" value="TreeGrafter"/>
</dbReference>
<dbReference type="AlphaFoldDB" id="A0A7R8V527"/>
<comment type="similarity">
    <text evidence="2">Belongs to the Mediator complex subunit 29 family.</text>
</comment>
<dbReference type="EMBL" id="LR899014">
    <property type="protein sequence ID" value="CAD7092818.1"/>
    <property type="molecule type" value="Genomic_DNA"/>
</dbReference>
<dbReference type="OMA" id="NHYLPGP"/>
<proteinExistence type="inferred from homology"/>
<evidence type="ECO:0000256" key="8">
    <source>
        <dbReference type="ARBA" id="ARBA00030916"/>
    </source>
</evidence>
<keyword evidence="12" id="KW-1185">Reference proteome</keyword>
<evidence type="ECO:0000256" key="1">
    <source>
        <dbReference type="ARBA" id="ARBA00004123"/>
    </source>
</evidence>
<reference evidence="11 12" key="1">
    <citation type="submission" date="2020-11" db="EMBL/GenBank/DDBJ databases">
        <authorList>
            <person name="Wallbank WR R."/>
            <person name="Pardo Diaz C."/>
            <person name="Kozak K."/>
            <person name="Martin S."/>
            <person name="Jiggins C."/>
            <person name="Moest M."/>
            <person name="Warren A I."/>
            <person name="Generalovic N T."/>
            <person name="Byers J.R.P. K."/>
            <person name="Montejo-Kovacevich G."/>
            <person name="Yen C E."/>
        </authorList>
    </citation>
    <scope>NUCLEOTIDE SEQUENCE [LARGE SCALE GENOMIC DNA]</scope>
</reference>
<dbReference type="GO" id="GO:0016592">
    <property type="term" value="C:mediator complex"/>
    <property type="evidence" value="ECO:0007669"/>
    <property type="project" value="InterPro"/>
</dbReference>
<dbReference type="InParanoid" id="A0A7R8V527"/>
<dbReference type="PANTHER" id="PTHR28314:SF1">
    <property type="entry name" value="MEDIATOR OF RNA POLYMERASE II TRANSCRIPTION SUBUNIT 29"/>
    <property type="match status" value="1"/>
</dbReference>
<evidence type="ECO:0000256" key="5">
    <source>
        <dbReference type="ARBA" id="ARBA00023159"/>
    </source>
</evidence>
<evidence type="ECO:0000313" key="12">
    <source>
        <dbReference type="Proteomes" id="UP000594454"/>
    </source>
</evidence>
<feature type="region of interest" description="Disordered" evidence="10">
    <location>
        <begin position="1"/>
        <end position="63"/>
    </location>
</feature>
<dbReference type="Pfam" id="PF11568">
    <property type="entry name" value="Med29"/>
    <property type="match status" value="1"/>
</dbReference>
<accession>A0A7R8V527</accession>
<dbReference type="Proteomes" id="UP000594454">
    <property type="component" value="Chromosome 6"/>
</dbReference>
<gene>
    <name evidence="11" type="ORF">HERILL_LOCUS15149</name>
</gene>
<keyword evidence="7" id="KW-0539">Nucleus</keyword>
<evidence type="ECO:0000256" key="3">
    <source>
        <dbReference type="ARBA" id="ARBA00019684"/>
    </source>
</evidence>